<evidence type="ECO:0000313" key="3">
    <source>
        <dbReference type="Proteomes" id="UP000033121"/>
    </source>
</evidence>
<dbReference type="Pfam" id="PF12867">
    <property type="entry name" value="DinB_2"/>
    <property type="match status" value="1"/>
</dbReference>
<dbReference type="InterPro" id="IPR024775">
    <property type="entry name" value="DinB-like"/>
</dbReference>
<sequence length="203" mass="23120">MKASLSSEFLNGLKGASIFLLEQINQISTHTPKDLLEVNDGAGRWNTLQVIEHLNTYYRYYIPLMEVRILASNRPARQHFQPGWLGGWFTRTMAPKCGKVANKMKAMKNHSPSPDLTAEVVLGEFLRWQRKFIHLIQLSESHDISAIRIPISIAPFIRLQLGDTLAFITAHNERHWIQIENLLGRYHSSFRLDTGLASAALTD</sequence>
<dbReference type="Proteomes" id="UP000033121">
    <property type="component" value="Unassembled WGS sequence"/>
</dbReference>
<keyword evidence="3" id="KW-1185">Reference proteome</keyword>
<dbReference type="Gene3D" id="1.20.120.450">
    <property type="entry name" value="dinb family like domain"/>
    <property type="match status" value="1"/>
</dbReference>
<gene>
    <name evidence="2" type="ORF">FPE01S_01_05460</name>
</gene>
<dbReference type="AlphaFoldDB" id="A0A0E9MUV5"/>
<name>A0A0E9MUV5_9BACT</name>
<dbReference type="InterPro" id="IPR034660">
    <property type="entry name" value="DinB/YfiT-like"/>
</dbReference>
<dbReference type="STRING" id="1220578.FPE01S_01_05460"/>
<organism evidence="2 3">
    <name type="scientific">Flavihumibacter petaseus NBRC 106054</name>
    <dbReference type="NCBI Taxonomy" id="1220578"/>
    <lineage>
        <taxon>Bacteria</taxon>
        <taxon>Pseudomonadati</taxon>
        <taxon>Bacteroidota</taxon>
        <taxon>Chitinophagia</taxon>
        <taxon>Chitinophagales</taxon>
        <taxon>Chitinophagaceae</taxon>
        <taxon>Flavihumibacter</taxon>
    </lineage>
</organism>
<feature type="domain" description="DinB-like" evidence="1">
    <location>
        <begin position="41"/>
        <end position="179"/>
    </location>
</feature>
<comment type="caution">
    <text evidence="2">The sequence shown here is derived from an EMBL/GenBank/DDBJ whole genome shotgun (WGS) entry which is preliminary data.</text>
</comment>
<dbReference type="OrthoDB" id="1524454at2"/>
<protein>
    <recommendedName>
        <fullName evidence="1">DinB-like domain-containing protein</fullName>
    </recommendedName>
</protein>
<evidence type="ECO:0000313" key="2">
    <source>
        <dbReference type="EMBL" id="GAO41532.1"/>
    </source>
</evidence>
<dbReference type="RefSeq" id="WP_052955463.1">
    <property type="nucleotide sequence ID" value="NZ_BBWV01000001.1"/>
</dbReference>
<reference evidence="2 3" key="1">
    <citation type="submission" date="2015-04" db="EMBL/GenBank/DDBJ databases">
        <title>Whole genome shotgun sequence of Flavihumibacter petaseus NBRC 106054.</title>
        <authorList>
            <person name="Miyazawa S."/>
            <person name="Hosoyama A."/>
            <person name="Hashimoto M."/>
            <person name="Noguchi M."/>
            <person name="Tsuchikane K."/>
            <person name="Ohji S."/>
            <person name="Yamazoe A."/>
            <person name="Ichikawa N."/>
            <person name="Kimura A."/>
            <person name="Fujita N."/>
        </authorList>
    </citation>
    <scope>NUCLEOTIDE SEQUENCE [LARGE SCALE GENOMIC DNA]</scope>
    <source>
        <strain evidence="2 3">NBRC 106054</strain>
    </source>
</reference>
<dbReference type="EMBL" id="BBWV01000001">
    <property type="protein sequence ID" value="GAO41532.1"/>
    <property type="molecule type" value="Genomic_DNA"/>
</dbReference>
<evidence type="ECO:0000259" key="1">
    <source>
        <dbReference type="Pfam" id="PF12867"/>
    </source>
</evidence>
<proteinExistence type="predicted"/>
<accession>A0A0E9MUV5</accession>